<feature type="region of interest" description="Disordered" evidence="1">
    <location>
        <begin position="136"/>
        <end position="157"/>
    </location>
</feature>
<reference evidence="2 3" key="1">
    <citation type="submission" date="2015-07" db="EMBL/GenBank/DDBJ databases">
        <title>The genome of Melipona quadrifasciata.</title>
        <authorList>
            <person name="Pan H."/>
            <person name="Kapheim K."/>
        </authorList>
    </citation>
    <scope>NUCLEOTIDE SEQUENCE [LARGE SCALE GENOMIC DNA]</scope>
    <source>
        <strain evidence="2">0111107301</strain>
        <tissue evidence="2">Whole body</tissue>
    </source>
</reference>
<organism evidence="2 3">
    <name type="scientific">Melipona quadrifasciata</name>
    <dbReference type="NCBI Taxonomy" id="166423"/>
    <lineage>
        <taxon>Eukaryota</taxon>
        <taxon>Metazoa</taxon>
        <taxon>Ecdysozoa</taxon>
        <taxon>Arthropoda</taxon>
        <taxon>Hexapoda</taxon>
        <taxon>Insecta</taxon>
        <taxon>Pterygota</taxon>
        <taxon>Neoptera</taxon>
        <taxon>Endopterygota</taxon>
        <taxon>Hymenoptera</taxon>
        <taxon>Apocrita</taxon>
        <taxon>Aculeata</taxon>
        <taxon>Apoidea</taxon>
        <taxon>Anthophila</taxon>
        <taxon>Apidae</taxon>
        <taxon>Melipona</taxon>
    </lineage>
</organism>
<dbReference type="EMBL" id="KQ435698">
    <property type="protein sequence ID" value="KOX80661.1"/>
    <property type="molecule type" value="Genomic_DNA"/>
</dbReference>
<gene>
    <name evidence="2" type="ORF">WN51_01949</name>
</gene>
<dbReference type="OrthoDB" id="10039049at2759"/>
<name>A0A0N0BKJ4_9HYME</name>
<evidence type="ECO:0000313" key="2">
    <source>
        <dbReference type="EMBL" id="KOX80661.1"/>
    </source>
</evidence>
<accession>A0A0N0BKJ4</accession>
<evidence type="ECO:0000313" key="3">
    <source>
        <dbReference type="Proteomes" id="UP000053105"/>
    </source>
</evidence>
<protein>
    <submittedName>
        <fullName evidence="2">Uncharacterized protein</fullName>
    </submittedName>
</protein>
<proteinExistence type="predicted"/>
<evidence type="ECO:0000256" key="1">
    <source>
        <dbReference type="SAM" id="MobiDB-lite"/>
    </source>
</evidence>
<sequence length="294" mass="33399">MYYALQYTIELRLYELIGETNGTKKRLKLWMHNGDATIFTKYLIDFSVDNVTEIGTKLALTCRFYLRFYLPKLPDELASLGELIQCIGIKFLVKFTGKMDQGLSIFLVGSVGIGPVNLGQAVATLRVVKYSERRGDPEGFQPIREKPKAVEDDRRSAGREAGAPWVVYRPRIQEQEAERERRGSAIAQTTPLLLEVYSTPPHESRDPNRPIANFRCISVAPEEVRFSGLPSLKEMQLRKRGKLKGEHGAGYDLIVPAVRTSLMLAADTIIGAKSDRVTSYRLLQSRLFRKWRFK</sequence>
<dbReference type="Proteomes" id="UP000053105">
    <property type="component" value="Unassembled WGS sequence"/>
</dbReference>
<dbReference type="AlphaFoldDB" id="A0A0N0BKJ4"/>
<keyword evidence="3" id="KW-1185">Reference proteome</keyword>